<comment type="caution">
    <text evidence="18">The sequence shown here is derived from an EMBL/GenBank/DDBJ whole genome shotgun (WGS) entry which is preliminary data.</text>
</comment>
<evidence type="ECO:0000256" key="7">
    <source>
        <dbReference type="ARBA" id="ARBA00022729"/>
    </source>
</evidence>
<keyword evidence="12" id="KW-0564">Palmitate</keyword>
<dbReference type="AlphaFoldDB" id="A0A2W7MVY2"/>
<keyword evidence="19" id="KW-1185">Reference proteome</keyword>
<dbReference type="GO" id="GO:0046930">
    <property type="term" value="C:pore complex"/>
    <property type="evidence" value="ECO:0007669"/>
    <property type="project" value="UniProtKB-KW"/>
</dbReference>
<name>A0A2W7MVY2_9BACT</name>
<evidence type="ECO:0000256" key="4">
    <source>
        <dbReference type="ARBA" id="ARBA00022452"/>
    </source>
</evidence>
<keyword evidence="8" id="KW-0625">Polysaccharide transport</keyword>
<evidence type="ECO:0000256" key="13">
    <source>
        <dbReference type="ARBA" id="ARBA00023237"/>
    </source>
</evidence>
<dbReference type="Proteomes" id="UP000249239">
    <property type="component" value="Unassembled WGS sequence"/>
</dbReference>
<dbReference type="Pfam" id="PF02563">
    <property type="entry name" value="Poly_export"/>
    <property type="match status" value="1"/>
</dbReference>
<feature type="transmembrane region" description="Helical" evidence="15">
    <location>
        <begin position="235"/>
        <end position="256"/>
    </location>
</feature>
<dbReference type="Pfam" id="PF22461">
    <property type="entry name" value="SLBB_2"/>
    <property type="match status" value="1"/>
</dbReference>
<evidence type="ECO:0000256" key="3">
    <source>
        <dbReference type="ARBA" id="ARBA00022448"/>
    </source>
</evidence>
<dbReference type="GO" id="GO:0015159">
    <property type="term" value="F:polysaccharide transmembrane transporter activity"/>
    <property type="evidence" value="ECO:0007669"/>
    <property type="project" value="InterPro"/>
</dbReference>
<evidence type="ECO:0000259" key="17">
    <source>
        <dbReference type="Pfam" id="PF22461"/>
    </source>
</evidence>
<dbReference type="OrthoDB" id="662756at2"/>
<dbReference type="GO" id="GO:0006811">
    <property type="term" value="P:monoatomic ion transport"/>
    <property type="evidence" value="ECO:0007669"/>
    <property type="project" value="UniProtKB-KW"/>
</dbReference>
<feature type="domain" description="Polysaccharide export protein N-terminal" evidence="16">
    <location>
        <begin position="50"/>
        <end position="144"/>
    </location>
</feature>
<dbReference type="PANTHER" id="PTHR33619">
    <property type="entry name" value="POLYSACCHARIDE EXPORT PROTEIN GFCE-RELATED"/>
    <property type="match status" value="1"/>
</dbReference>
<comment type="subcellular location">
    <subcellularLocation>
        <location evidence="1">Cell outer membrane</location>
        <topology evidence="1">Multi-pass membrane protein</topology>
    </subcellularLocation>
</comment>
<dbReference type="InterPro" id="IPR054765">
    <property type="entry name" value="SLBB_dom"/>
</dbReference>
<dbReference type="InterPro" id="IPR003715">
    <property type="entry name" value="Poly_export_N"/>
</dbReference>
<evidence type="ECO:0000313" key="19">
    <source>
        <dbReference type="Proteomes" id="UP000249239"/>
    </source>
</evidence>
<evidence type="ECO:0000256" key="1">
    <source>
        <dbReference type="ARBA" id="ARBA00004571"/>
    </source>
</evidence>
<keyword evidence="13" id="KW-0998">Cell outer membrane</keyword>
<evidence type="ECO:0000256" key="12">
    <source>
        <dbReference type="ARBA" id="ARBA00023139"/>
    </source>
</evidence>
<keyword evidence="11 15" id="KW-0472">Membrane</keyword>
<comment type="similarity">
    <text evidence="2">Belongs to the BexD/CtrA/VexA family.</text>
</comment>
<proteinExistence type="inferred from homology"/>
<feature type="domain" description="SLBB" evidence="17">
    <location>
        <begin position="148"/>
        <end position="227"/>
    </location>
</feature>
<gene>
    <name evidence="18" type="ORF">LX69_02916</name>
</gene>
<keyword evidence="3" id="KW-0813">Transport</keyword>
<dbReference type="PROSITE" id="PS51257">
    <property type="entry name" value="PROKAR_LIPOPROTEIN"/>
    <property type="match status" value="1"/>
</dbReference>
<evidence type="ECO:0000256" key="2">
    <source>
        <dbReference type="ARBA" id="ARBA00009450"/>
    </source>
</evidence>
<evidence type="ECO:0000256" key="10">
    <source>
        <dbReference type="ARBA" id="ARBA00023114"/>
    </source>
</evidence>
<keyword evidence="5" id="KW-0762">Sugar transport</keyword>
<evidence type="ECO:0000256" key="11">
    <source>
        <dbReference type="ARBA" id="ARBA00023136"/>
    </source>
</evidence>
<evidence type="ECO:0000259" key="16">
    <source>
        <dbReference type="Pfam" id="PF02563"/>
    </source>
</evidence>
<keyword evidence="9" id="KW-0406">Ion transport</keyword>
<keyword evidence="4" id="KW-1134">Transmembrane beta strand</keyword>
<evidence type="ECO:0000256" key="6">
    <source>
        <dbReference type="ARBA" id="ARBA00022692"/>
    </source>
</evidence>
<dbReference type="RefSeq" id="WP_111446730.1">
    <property type="nucleotide sequence ID" value="NZ_QKZK01000032.1"/>
</dbReference>
<reference evidence="18 19" key="1">
    <citation type="submission" date="2018-06" db="EMBL/GenBank/DDBJ databases">
        <title>Genomic Encyclopedia of Archaeal and Bacterial Type Strains, Phase II (KMG-II): from individual species to whole genera.</title>
        <authorList>
            <person name="Goeker M."/>
        </authorList>
    </citation>
    <scope>NUCLEOTIDE SEQUENCE [LARGE SCALE GENOMIC DNA]</scope>
    <source>
        <strain evidence="18 19">DSM 6779</strain>
    </source>
</reference>
<dbReference type="InterPro" id="IPR049712">
    <property type="entry name" value="Poly_export"/>
</dbReference>
<dbReference type="Gene3D" id="3.10.560.10">
    <property type="entry name" value="Outer membrane lipoprotein wza domain like"/>
    <property type="match status" value="1"/>
</dbReference>
<sequence length="261" mass="29459">MQNLIRICYPAVALVLLLMTGCIPQKQTRYLQDLSADKDYQNPYDTLPGVTDRYFLQPNDYLFIQVRTPDTKISEFFNATSSGSSNMGQTTTRLYTYMIDDRMNVDFPYAGLINLSGCNMPMAKERIRKALEPYLKDAQVVVRLSNNSFSVLGEVRSPGVKTMHKDQITIFEAIASSGDLTPFGKRKKVILLRQTASGSQTVMLDLTDKNIVDSDYYYIYPNDVLYVRPMRAKNWGIGESFSIGIITSALALYLTITSLTK</sequence>
<keyword evidence="7" id="KW-0732">Signal</keyword>
<keyword evidence="15" id="KW-1133">Transmembrane helix</keyword>
<evidence type="ECO:0000256" key="5">
    <source>
        <dbReference type="ARBA" id="ARBA00022597"/>
    </source>
</evidence>
<evidence type="ECO:0000313" key="18">
    <source>
        <dbReference type="EMBL" id="PZX12325.1"/>
    </source>
</evidence>
<organism evidence="18 19">
    <name type="scientific">Breznakibacter xylanolyticus</name>
    <dbReference type="NCBI Taxonomy" id="990"/>
    <lineage>
        <taxon>Bacteria</taxon>
        <taxon>Pseudomonadati</taxon>
        <taxon>Bacteroidota</taxon>
        <taxon>Bacteroidia</taxon>
        <taxon>Marinilabiliales</taxon>
        <taxon>Marinilabiliaceae</taxon>
        <taxon>Breznakibacter</taxon>
    </lineage>
</organism>
<evidence type="ECO:0000256" key="8">
    <source>
        <dbReference type="ARBA" id="ARBA00023047"/>
    </source>
</evidence>
<accession>A0A2W7MVY2</accession>
<keyword evidence="6 15" id="KW-0812">Transmembrane</keyword>
<keyword evidence="14" id="KW-0449">Lipoprotein</keyword>
<dbReference type="GO" id="GO:0015288">
    <property type="term" value="F:porin activity"/>
    <property type="evidence" value="ECO:0007669"/>
    <property type="project" value="UniProtKB-KW"/>
</dbReference>
<evidence type="ECO:0000256" key="14">
    <source>
        <dbReference type="ARBA" id="ARBA00023288"/>
    </source>
</evidence>
<evidence type="ECO:0000256" key="9">
    <source>
        <dbReference type="ARBA" id="ARBA00023065"/>
    </source>
</evidence>
<dbReference type="GO" id="GO:0009279">
    <property type="term" value="C:cell outer membrane"/>
    <property type="evidence" value="ECO:0007669"/>
    <property type="project" value="UniProtKB-SubCell"/>
</dbReference>
<evidence type="ECO:0000256" key="15">
    <source>
        <dbReference type="SAM" id="Phobius"/>
    </source>
</evidence>
<protein>
    <submittedName>
        <fullName evidence="18">Polysaccharide export outer membrane protein</fullName>
    </submittedName>
</protein>
<dbReference type="PANTHER" id="PTHR33619:SF3">
    <property type="entry name" value="POLYSACCHARIDE EXPORT PROTEIN GFCE-RELATED"/>
    <property type="match status" value="1"/>
</dbReference>
<dbReference type="EMBL" id="QKZK01000032">
    <property type="protein sequence ID" value="PZX12325.1"/>
    <property type="molecule type" value="Genomic_DNA"/>
</dbReference>
<keyword evidence="10" id="KW-0626">Porin</keyword>